<dbReference type="InterPro" id="IPR051357">
    <property type="entry name" value="H3K9_HMTase_SUVAR3-9"/>
</dbReference>
<feature type="domain" description="YDG" evidence="10">
    <location>
        <begin position="215"/>
        <end position="362"/>
    </location>
</feature>
<dbReference type="PROSITE" id="PS51575">
    <property type="entry name" value="SAM_MT43_SUVAR39_2"/>
    <property type="match status" value="1"/>
</dbReference>
<dbReference type="SMART" id="SM00468">
    <property type="entry name" value="PreSET"/>
    <property type="match status" value="1"/>
</dbReference>
<keyword evidence="4 6" id="KW-0539">Nucleus</keyword>
<dbReference type="SUPFAM" id="SSF88697">
    <property type="entry name" value="PUA domain-like"/>
    <property type="match status" value="1"/>
</dbReference>
<feature type="domain" description="SET" evidence="8">
    <location>
        <begin position="504"/>
        <end position="647"/>
    </location>
</feature>
<gene>
    <name evidence="12" type="primary">LOC104749545</name>
</gene>
<evidence type="ECO:0000259" key="9">
    <source>
        <dbReference type="PROSITE" id="PS50867"/>
    </source>
</evidence>
<dbReference type="InterPro" id="IPR046341">
    <property type="entry name" value="SET_dom_sf"/>
</dbReference>
<dbReference type="GeneID" id="104749545"/>
<evidence type="ECO:0000256" key="4">
    <source>
        <dbReference type="ARBA" id="ARBA00023242"/>
    </source>
</evidence>
<feature type="region of interest" description="Disordered" evidence="7">
    <location>
        <begin position="1"/>
        <end position="58"/>
    </location>
</feature>
<comment type="subcellular location">
    <subcellularLocation>
        <location evidence="1">Chromosome</location>
        <location evidence="1">Centromere</location>
    </subcellularLocation>
    <subcellularLocation>
        <location evidence="6">Nucleus</location>
    </subcellularLocation>
</comment>
<dbReference type="InterPro" id="IPR007728">
    <property type="entry name" value="Pre-SET_dom"/>
</dbReference>
<reference evidence="11" key="1">
    <citation type="journal article" date="2014" name="Nat. Commun.">
        <title>The emerging biofuel crop Camelina sativa retains a highly undifferentiated hexaploid genome structure.</title>
        <authorList>
            <person name="Kagale S."/>
            <person name="Koh C."/>
            <person name="Nixon J."/>
            <person name="Bollina V."/>
            <person name="Clarke W.E."/>
            <person name="Tuteja R."/>
            <person name="Spillane C."/>
            <person name="Robinson S.J."/>
            <person name="Links M.G."/>
            <person name="Clarke C."/>
            <person name="Higgins E.E."/>
            <person name="Huebert T."/>
            <person name="Sharpe A.G."/>
            <person name="Parkin I.A."/>
        </authorList>
    </citation>
    <scope>NUCLEOTIDE SEQUENCE [LARGE SCALE GENOMIC DNA]</scope>
    <source>
        <strain evidence="11">cv. DH55</strain>
    </source>
</reference>
<evidence type="ECO:0000313" key="11">
    <source>
        <dbReference type="Proteomes" id="UP000694864"/>
    </source>
</evidence>
<dbReference type="Pfam" id="PF00856">
    <property type="entry name" value="SET"/>
    <property type="match status" value="1"/>
</dbReference>
<sequence length="660" mass="73081">MGTVMPFPDLNLMPGSQSSTAGTTAGDTVVTGNLEVKAEPVEELQTPPPSPTSDQSASNDHLIAEFIRISKLFRSAFKPWQVEGLDGVSVYGLDAGAIVAVPDEEDNRGFVEPPPGLGVNRDSSSVGVSPPPKTSFERPRELARVAILGHDQRKQLRQLVKQARMIYECLRVHLIAEQRKSPLLGKGRRGRSDMIAASMMKAKGLWLNYEKHVVGPVAGVEIGDVFFYRMELCVVGLHGQQQAGIDCLTADRSATKEPIATSIIVSGGYEDDEDQGDVLVYTGHGGQDKQHRQCEDQRLVGGNRGMERSMHYGIEVRVIRGIKYENSVTSKVYVYDGLYKIVDCWFAVGKSGYGVFKFRLVRMEGQPRRASAVMRDAQTLRLEPLKVRPHGYVSLDISNKKENVCVFLYNDIDGDQEPIHYEYIAKSIFPPGIFGQGGGINRSGCDCTNSCTDDCLCARKNGGEFAYDDNGHLVRGKHVVFECGNFCKCGPGCKSRVTQKGLRKRLEVFRSKDTCWSVRTLDLIEAGSFICEYAGVVVTRQQAEILSMNGDVMVYPGRFTDQWGNWGDLSQVYPGYVKPNYPTIPPLDFAMDVSKMRNVACYISHSKEPNVMVQFVLYDHNHLSFPRVMLFATENISPMAELSMDYGLADEVTGKLAICN</sequence>
<feature type="compositionally biased region" description="Low complexity" evidence="7">
    <location>
        <begin position="20"/>
        <end position="32"/>
    </location>
</feature>
<dbReference type="PANTHER" id="PTHR45660">
    <property type="entry name" value="HISTONE-LYSINE N-METHYLTRANSFERASE SETMAR"/>
    <property type="match status" value="1"/>
</dbReference>
<evidence type="ECO:0000256" key="3">
    <source>
        <dbReference type="ARBA" id="ARBA00022853"/>
    </source>
</evidence>
<dbReference type="SMART" id="SM00466">
    <property type="entry name" value="SRA"/>
    <property type="match status" value="1"/>
</dbReference>
<dbReference type="PANTHER" id="PTHR45660:SF81">
    <property type="entry name" value="HISTONE-LYSINE N-METHYLTRANSFERASE FAMILY MEMBER SUVH2"/>
    <property type="match status" value="1"/>
</dbReference>
<dbReference type="Proteomes" id="UP000694864">
    <property type="component" value="Chromosome 16"/>
</dbReference>
<evidence type="ECO:0000256" key="7">
    <source>
        <dbReference type="SAM" id="MobiDB-lite"/>
    </source>
</evidence>
<evidence type="ECO:0000313" key="12">
    <source>
        <dbReference type="RefSeq" id="XP_010469497.1"/>
    </source>
</evidence>
<feature type="domain" description="Pre-SET" evidence="9">
    <location>
        <begin position="443"/>
        <end position="501"/>
    </location>
</feature>
<proteinExistence type="predicted"/>
<evidence type="ECO:0000259" key="10">
    <source>
        <dbReference type="PROSITE" id="PS51015"/>
    </source>
</evidence>
<keyword evidence="5" id="KW-0137">Centromere</keyword>
<feature type="region of interest" description="Disordered" evidence="7">
    <location>
        <begin position="113"/>
        <end position="136"/>
    </location>
</feature>
<dbReference type="Pfam" id="PF02182">
    <property type="entry name" value="SAD_SRA"/>
    <property type="match status" value="1"/>
</dbReference>
<reference evidence="12" key="2">
    <citation type="submission" date="2025-08" db="UniProtKB">
        <authorList>
            <consortium name="RefSeq"/>
        </authorList>
    </citation>
    <scope>IDENTIFICATION</scope>
    <source>
        <tissue evidence="12">Leaf</tissue>
    </source>
</reference>
<evidence type="ECO:0000256" key="6">
    <source>
        <dbReference type="PROSITE-ProRule" id="PRU00358"/>
    </source>
</evidence>
<evidence type="ECO:0000256" key="5">
    <source>
        <dbReference type="ARBA" id="ARBA00023328"/>
    </source>
</evidence>
<evidence type="ECO:0000256" key="2">
    <source>
        <dbReference type="ARBA" id="ARBA00022454"/>
    </source>
</evidence>
<keyword evidence="2" id="KW-0158">Chromosome</keyword>
<keyword evidence="3" id="KW-0156">Chromatin regulator</keyword>
<dbReference type="Pfam" id="PF05033">
    <property type="entry name" value="Pre-SET"/>
    <property type="match status" value="1"/>
</dbReference>
<dbReference type="PROSITE" id="PS51015">
    <property type="entry name" value="YDG"/>
    <property type="match status" value="1"/>
</dbReference>
<organism evidence="11 12">
    <name type="scientific">Camelina sativa</name>
    <name type="common">False flax</name>
    <name type="synonym">Myagrum sativum</name>
    <dbReference type="NCBI Taxonomy" id="90675"/>
    <lineage>
        <taxon>Eukaryota</taxon>
        <taxon>Viridiplantae</taxon>
        <taxon>Streptophyta</taxon>
        <taxon>Embryophyta</taxon>
        <taxon>Tracheophyta</taxon>
        <taxon>Spermatophyta</taxon>
        <taxon>Magnoliopsida</taxon>
        <taxon>eudicotyledons</taxon>
        <taxon>Gunneridae</taxon>
        <taxon>Pentapetalae</taxon>
        <taxon>rosids</taxon>
        <taxon>malvids</taxon>
        <taxon>Brassicales</taxon>
        <taxon>Brassicaceae</taxon>
        <taxon>Camelineae</taxon>
        <taxon>Camelina</taxon>
    </lineage>
</organism>
<dbReference type="PROSITE" id="PS50867">
    <property type="entry name" value="PRE_SET"/>
    <property type="match status" value="1"/>
</dbReference>
<dbReference type="Gene3D" id="2.30.280.10">
    <property type="entry name" value="SRA-YDG"/>
    <property type="match status" value="1"/>
</dbReference>
<keyword evidence="11" id="KW-1185">Reference proteome</keyword>
<dbReference type="PROSITE" id="PS50890">
    <property type="entry name" value="PUA"/>
    <property type="match status" value="1"/>
</dbReference>
<evidence type="ECO:0000256" key="1">
    <source>
        <dbReference type="ARBA" id="ARBA00004584"/>
    </source>
</evidence>
<dbReference type="InterPro" id="IPR015947">
    <property type="entry name" value="PUA-like_sf"/>
</dbReference>
<dbReference type="Gene3D" id="2.170.270.10">
    <property type="entry name" value="SET domain"/>
    <property type="match status" value="1"/>
</dbReference>
<name>A0ABM0WDE5_CAMSA</name>
<accession>A0ABM0WDE5</accession>
<dbReference type="RefSeq" id="XP_010469497.1">
    <property type="nucleotide sequence ID" value="XM_010471195.2"/>
</dbReference>
<dbReference type="InterPro" id="IPR025794">
    <property type="entry name" value="H3-K9-MeTrfase_plant"/>
</dbReference>
<dbReference type="PROSITE" id="PS50280">
    <property type="entry name" value="SET"/>
    <property type="match status" value="1"/>
</dbReference>
<dbReference type="InterPro" id="IPR036987">
    <property type="entry name" value="SRA-YDG_sf"/>
</dbReference>
<protein>
    <submittedName>
        <fullName evidence="12">Histone-lysine N-methyltransferase family member SUVH2-like</fullName>
    </submittedName>
</protein>
<dbReference type="SUPFAM" id="SSF82199">
    <property type="entry name" value="SET domain"/>
    <property type="match status" value="1"/>
</dbReference>
<evidence type="ECO:0000259" key="8">
    <source>
        <dbReference type="PROSITE" id="PS50280"/>
    </source>
</evidence>
<dbReference type="InterPro" id="IPR001214">
    <property type="entry name" value="SET_dom"/>
</dbReference>
<dbReference type="SMART" id="SM00317">
    <property type="entry name" value="SET"/>
    <property type="match status" value="1"/>
</dbReference>
<dbReference type="InterPro" id="IPR003105">
    <property type="entry name" value="SRA_YDG"/>
</dbReference>